<gene>
    <name evidence="1" type="ORF">MPPM_4416</name>
</gene>
<dbReference type="Proteomes" id="UP000218288">
    <property type="component" value="Chromosome"/>
</dbReference>
<evidence type="ECO:0000313" key="2">
    <source>
        <dbReference type="Proteomes" id="UP000218288"/>
    </source>
</evidence>
<dbReference type="SUPFAM" id="SSF55874">
    <property type="entry name" value="ATPase domain of HSP90 chaperone/DNA topoisomerase II/histidine kinase"/>
    <property type="match status" value="1"/>
</dbReference>
<reference evidence="1 2" key="1">
    <citation type="journal article" date="2016" name="Genome Announc.">
        <title>Complete Genome Sequence of Methylobacterium populi P-1M, Isolated from Pink-Pigmented Household Biofilm.</title>
        <authorList>
            <person name="Morohoshi T."/>
            <person name="Ikeda T."/>
        </authorList>
    </citation>
    <scope>NUCLEOTIDE SEQUENCE [LARGE SCALE GENOMIC DNA]</scope>
    <source>
        <strain evidence="1 2">P-1M</strain>
    </source>
</reference>
<dbReference type="AlphaFoldDB" id="A0A160PL77"/>
<accession>A0A160PL77</accession>
<proteinExistence type="predicted"/>
<dbReference type="OrthoDB" id="8404469at2"/>
<dbReference type="EMBL" id="AP014809">
    <property type="protein sequence ID" value="BAU93021.1"/>
    <property type="molecule type" value="Genomic_DNA"/>
</dbReference>
<dbReference type="InterPro" id="IPR036890">
    <property type="entry name" value="HATPase_C_sf"/>
</dbReference>
<protein>
    <submittedName>
        <fullName evidence="1">Hypothetical conserved protein</fullName>
    </submittedName>
</protein>
<evidence type="ECO:0000313" key="1">
    <source>
        <dbReference type="EMBL" id="BAU93021.1"/>
    </source>
</evidence>
<name>A0A160PL77_9HYPH</name>
<sequence length="367" mass="41051">MRSASITPIQIDDTDFLVASTIERCPRTMMIRELTKNALEAASLAPDGHRRVTFRTVKSGDTPKLAIWNTGPGMDADELYRMCDLASSIRKEKGLEGNFGMGAKVASLPSNKHGMIYRSCKAGCVNEVILCQREGRYGRLRRQLEDGSFSEIIDVTKLARDEGYDLSYDWTEVRLLGNNVEQETARAPYNGDPVVDAQWLATYLYHRFYRVPDGVRVELQSGTHKLGPGVRVFEPLPRRAANGAFERTETAETVDGIKIHYFYDPPYDKAPSHNRSVSGAIQSALSLAGIVYKDELYDVKTGRAWSINAPLFGIPFGSKHISVHIELPDNAAVLPEAYRQFLRYRSGEQDVVQAVHFGDIVAQHRPQ</sequence>
<dbReference type="Gene3D" id="3.30.565.10">
    <property type="entry name" value="Histidine kinase-like ATPase, C-terminal domain"/>
    <property type="match status" value="1"/>
</dbReference>
<organism evidence="1 2">
    <name type="scientific">Methylorubrum populi</name>
    <dbReference type="NCBI Taxonomy" id="223967"/>
    <lineage>
        <taxon>Bacteria</taxon>
        <taxon>Pseudomonadati</taxon>
        <taxon>Pseudomonadota</taxon>
        <taxon>Alphaproteobacteria</taxon>
        <taxon>Hyphomicrobiales</taxon>
        <taxon>Methylobacteriaceae</taxon>
        <taxon>Methylorubrum</taxon>
    </lineage>
</organism>